<evidence type="ECO:0000259" key="7">
    <source>
        <dbReference type="SMART" id="SM00905"/>
    </source>
</evidence>
<dbReference type="GO" id="GO:0046654">
    <property type="term" value="P:tetrahydrofolate biosynthetic process"/>
    <property type="evidence" value="ECO:0007669"/>
    <property type="project" value="UniProtKB-UniRule"/>
</dbReference>
<dbReference type="EC" id="4.1.2.25" evidence="6"/>
<proteinExistence type="inferred from homology"/>
<dbReference type="NCBIfam" id="TIGR00526">
    <property type="entry name" value="folB_dom"/>
    <property type="match status" value="1"/>
</dbReference>
<dbReference type="CDD" id="cd00534">
    <property type="entry name" value="DHNA_DHNTPE"/>
    <property type="match status" value="1"/>
</dbReference>
<dbReference type="RefSeq" id="WP_096666832.1">
    <property type="nucleotide sequence ID" value="NZ_AP018316.1"/>
</dbReference>
<dbReference type="UniPathway" id="UPA00077">
    <property type="reaction ID" value="UER00154"/>
</dbReference>
<evidence type="ECO:0000256" key="1">
    <source>
        <dbReference type="ARBA" id="ARBA00001353"/>
    </source>
</evidence>
<dbReference type="Proteomes" id="UP000218702">
    <property type="component" value="Chromosome"/>
</dbReference>
<name>A0A1Z4V2Z8_9CYAN</name>
<dbReference type="PANTHER" id="PTHR42844:SF1">
    <property type="entry name" value="DIHYDRONEOPTERIN ALDOLASE 1-RELATED"/>
    <property type="match status" value="1"/>
</dbReference>
<dbReference type="KEGG" id="dcm:NIES806_19630"/>
<reference evidence="8 9" key="1">
    <citation type="submission" date="2017-06" db="EMBL/GenBank/DDBJ databases">
        <title>Genome sequencing of cyanobaciteial culture collection at National Institute for Environmental Studies (NIES).</title>
        <authorList>
            <person name="Hirose Y."/>
            <person name="Shimura Y."/>
            <person name="Fujisawa T."/>
            <person name="Nakamura Y."/>
            <person name="Kawachi M."/>
        </authorList>
    </citation>
    <scope>NUCLEOTIDE SEQUENCE [LARGE SCALE GENOMIC DNA]</scope>
    <source>
        <strain evidence="8 9">NIES-806</strain>
    </source>
</reference>
<protein>
    <recommendedName>
        <fullName evidence="6">7,8-dihydroneopterin aldolase</fullName>
        <ecNumber evidence="6">4.1.2.25</ecNumber>
    </recommendedName>
</protein>
<comment type="catalytic activity">
    <reaction evidence="1 6">
        <text>7,8-dihydroneopterin = 6-hydroxymethyl-7,8-dihydropterin + glycolaldehyde</text>
        <dbReference type="Rhea" id="RHEA:10540"/>
        <dbReference type="ChEBI" id="CHEBI:17001"/>
        <dbReference type="ChEBI" id="CHEBI:17071"/>
        <dbReference type="ChEBI" id="CHEBI:44841"/>
        <dbReference type="EC" id="4.1.2.25"/>
    </reaction>
</comment>
<dbReference type="PANTHER" id="PTHR42844">
    <property type="entry name" value="DIHYDRONEOPTERIN ALDOLASE 1-RELATED"/>
    <property type="match status" value="1"/>
</dbReference>
<dbReference type="InterPro" id="IPR043133">
    <property type="entry name" value="GTP-CH-I_C/QueF"/>
</dbReference>
<dbReference type="Gene3D" id="3.30.1130.10">
    <property type="match status" value="1"/>
</dbReference>
<feature type="domain" description="Dihydroneopterin aldolase/epimerase" evidence="7">
    <location>
        <begin position="4"/>
        <end position="117"/>
    </location>
</feature>
<comment type="function">
    <text evidence="6">Catalyzes the conversion of 7,8-dihydroneopterin to 6-hydroxymethyl-7,8-dihydropterin.</text>
</comment>
<comment type="pathway">
    <text evidence="2 6">Cofactor biosynthesis; tetrahydrofolate biosynthesis; 2-amino-4-hydroxy-6-hydroxymethyl-7,8-dihydropteridine diphosphate from 7,8-dihydroneopterin triphosphate: step 3/4.</text>
</comment>
<evidence type="ECO:0000256" key="3">
    <source>
        <dbReference type="ARBA" id="ARBA00005708"/>
    </source>
</evidence>
<keyword evidence="5 6" id="KW-0456">Lyase</keyword>
<evidence type="ECO:0000256" key="4">
    <source>
        <dbReference type="ARBA" id="ARBA00022909"/>
    </source>
</evidence>
<dbReference type="SUPFAM" id="SSF55620">
    <property type="entry name" value="Tetrahydrobiopterin biosynthesis enzymes-like"/>
    <property type="match status" value="1"/>
</dbReference>
<dbReference type="GO" id="GO:0046656">
    <property type="term" value="P:folic acid biosynthetic process"/>
    <property type="evidence" value="ECO:0007669"/>
    <property type="project" value="UniProtKB-UniRule"/>
</dbReference>
<dbReference type="InterPro" id="IPR006156">
    <property type="entry name" value="Dihydroneopterin_aldolase"/>
</dbReference>
<evidence type="ECO:0000313" key="9">
    <source>
        <dbReference type="Proteomes" id="UP000218702"/>
    </source>
</evidence>
<dbReference type="SMART" id="SM00905">
    <property type="entry name" value="FolB"/>
    <property type="match status" value="1"/>
</dbReference>
<keyword evidence="4 6" id="KW-0289">Folate biosynthesis</keyword>
<sequence>MDCIHLTGIRGYGYTGFLPEEQALGQWFEVDVKLWLDLSKPAKTDNIEDTIDYRHIISLVQNLLKTSKFALVERLAGAIADGILEDRDSINQVQVILSKPAAPIPDFSGKISIELTRSKLQ</sequence>
<organism evidence="8 9">
    <name type="scientific">Dolichospermum compactum NIES-806</name>
    <dbReference type="NCBI Taxonomy" id="1973481"/>
    <lineage>
        <taxon>Bacteria</taxon>
        <taxon>Bacillati</taxon>
        <taxon>Cyanobacteriota</taxon>
        <taxon>Cyanophyceae</taxon>
        <taxon>Nostocales</taxon>
        <taxon>Aphanizomenonaceae</taxon>
        <taxon>Dolichospermum</taxon>
        <taxon>Dolichospermum compactum</taxon>
    </lineage>
</organism>
<keyword evidence="9" id="KW-1185">Reference proteome</keyword>
<dbReference type="AlphaFoldDB" id="A0A1Z4V2Z8"/>
<dbReference type="InterPro" id="IPR006157">
    <property type="entry name" value="FolB_dom"/>
</dbReference>
<dbReference type="NCBIfam" id="TIGR00525">
    <property type="entry name" value="folB"/>
    <property type="match status" value="1"/>
</dbReference>
<comment type="similarity">
    <text evidence="3 6">Belongs to the DHNA family.</text>
</comment>
<evidence type="ECO:0000313" key="8">
    <source>
        <dbReference type="EMBL" id="BAZ85759.1"/>
    </source>
</evidence>
<evidence type="ECO:0000256" key="5">
    <source>
        <dbReference type="ARBA" id="ARBA00023239"/>
    </source>
</evidence>
<accession>A0A1Z4V2Z8</accession>
<evidence type="ECO:0000256" key="6">
    <source>
        <dbReference type="RuleBase" id="RU362079"/>
    </source>
</evidence>
<gene>
    <name evidence="8" type="ORF">NIES806_19630</name>
</gene>
<dbReference type="Pfam" id="PF02152">
    <property type="entry name" value="FolB"/>
    <property type="match status" value="1"/>
</dbReference>
<dbReference type="EMBL" id="AP018316">
    <property type="protein sequence ID" value="BAZ85759.1"/>
    <property type="molecule type" value="Genomic_DNA"/>
</dbReference>
<dbReference type="GO" id="GO:0005737">
    <property type="term" value="C:cytoplasm"/>
    <property type="evidence" value="ECO:0007669"/>
    <property type="project" value="TreeGrafter"/>
</dbReference>
<dbReference type="FunFam" id="3.30.1130.10:FF:000003">
    <property type="entry name" value="7,8-dihydroneopterin aldolase"/>
    <property type="match status" value="1"/>
</dbReference>
<evidence type="ECO:0000256" key="2">
    <source>
        <dbReference type="ARBA" id="ARBA00005013"/>
    </source>
</evidence>
<dbReference type="GO" id="GO:0004150">
    <property type="term" value="F:dihydroneopterin aldolase activity"/>
    <property type="evidence" value="ECO:0007669"/>
    <property type="project" value="UniProtKB-UniRule"/>
</dbReference>
<dbReference type="OrthoDB" id="9803748at2"/>